<keyword evidence="9" id="KW-0808">Transferase</keyword>
<dbReference type="Pfam" id="PF00884">
    <property type="entry name" value="Sulfatase"/>
    <property type="match status" value="1"/>
</dbReference>
<comment type="pathway">
    <text evidence="2">Cell wall biogenesis; lipoteichoic acid biosynthesis.</text>
</comment>
<dbReference type="Gene3D" id="3.30.1120.170">
    <property type="match status" value="1"/>
</dbReference>
<dbReference type="EMBL" id="VULR01000023">
    <property type="protein sequence ID" value="MSS44359.1"/>
    <property type="molecule type" value="Genomic_DNA"/>
</dbReference>
<evidence type="ECO:0000256" key="6">
    <source>
        <dbReference type="ARBA" id="ARBA00023136"/>
    </source>
</evidence>
<dbReference type="GO" id="GO:0006629">
    <property type="term" value="P:lipid metabolic process"/>
    <property type="evidence" value="ECO:0007669"/>
    <property type="project" value="InterPro"/>
</dbReference>
<gene>
    <name evidence="9" type="ORF">FYJ27_11675</name>
</gene>
<evidence type="ECO:0000256" key="7">
    <source>
        <dbReference type="SAM" id="Phobius"/>
    </source>
</evidence>
<dbReference type="InterPro" id="IPR017946">
    <property type="entry name" value="PLC-like_Pdiesterase_TIM-brl"/>
</dbReference>
<accession>A0A844FK42</accession>
<evidence type="ECO:0000313" key="10">
    <source>
        <dbReference type="Proteomes" id="UP000462760"/>
    </source>
</evidence>
<name>A0A844FK42_9FIRM</name>
<proteinExistence type="predicted"/>
<dbReference type="PANTHER" id="PTHR47371:SF3">
    <property type="entry name" value="PHOSPHOGLYCEROL TRANSFERASE I"/>
    <property type="match status" value="1"/>
</dbReference>
<evidence type="ECO:0000256" key="3">
    <source>
        <dbReference type="ARBA" id="ARBA00022475"/>
    </source>
</evidence>
<keyword evidence="5 7" id="KW-1133">Transmembrane helix</keyword>
<evidence type="ECO:0000259" key="8">
    <source>
        <dbReference type="Pfam" id="PF00884"/>
    </source>
</evidence>
<dbReference type="CDD" id="cd16015">
    <property type="entry name" value="LTA_synthase"/>
    <property type="match status" value="1"/>
</dbReference>
<evidence type="ECO:0000256" key="5">
    <source>
        <dbReference type="ARBA" id="ARBA00022989"/>
    </source>
</evidence>
<dbReference type="RefSeq" id="WP_154485028.1">
    <property type="nucleotide sequence ID" value="NZ_VULR01000023.1"/>
</dbReference>
<keyword evidence="9" id="KW-0378">Hydrolase</keyword>
<dbReference type="GO" id="GO:0016740">
    <property type="term" value="F:transferase activity"/>
    <property type="evidence" value="ECO:0007669"/>
    <property type="project" value="UniProtKB-KW"/>
</dbReference>
<keyword evidence="3" id="KW-1003">Cell membrane</keyword>
<dbReference type="SUPFAM" id="SSF51695">
    <property type="entry name" value="PLC-like phosphodiesterases"/>
    <property type="match status" value="1"/>
</dbReference>
<evidence type="ECO:0000256" key="1">
    <source>
        <dbReference type="ARBA" id="ARBA00004651"/>
    </source>
</evidence>
<sequence>MLLTILLILKIGLFVYLTRIEYNQILIFLVGSLITLFFFTWIYFSNSKKKQTLAFSFYNIISAIMFIDALYYHYFNSLPSITLISQMGQVAAVGDSVKELLNPLNILLIADIPFLFIYSSRKKKKIKREGKVYNRKLRIGVPGGIGLVTVIIFLITYSLGYGTALEKQELYTYHFKDLGNIFKSDNVVEGEEDFSVEEISDENQLPLRGNNSSEEKRYNGIGKDKNLIVIQVEALQNFVINNKYEGQEITPNINKIIKDQSSIYFDNYYQLVGRGNTSDAEFVSQNSLYPTIKDGSYALYEDNTFYGLPWILRDEGYTSWVFHGYEPEFWNRKNAYPNQGFERFISQEDFNVEKIIGFGLIDEEFFKQSIPYIKEMGEPFYSFMITLTSHTPFNMPEYLHVLDIKEEHKGTMFANYLQSIHYADKAIGEFIEELKKEGLYENTVIALYGDHSALHCTNEENKKIMTEYLGHNYDYQDVMNVPLIVHVPGQNINETISTVGCQLDFLPTMLNIMGLENEKGIMFGIDLLNSTDSLVAQQNYLPTGSYFDNEKQFIMAGDGIYDHSRCHDLKTREPIELEKAKENYEKAIKEINLSNYILQNDLIKELINGSGNIKIKEKTKLNMENMDYIAITENNSREDLDRAYENGFKMIELDLSWNKDKEKIEIKNSNMDVNDLINWIEDHEDAYIVINVEEDEKVALRHMKETYPDIVDRFIPQIHDMSNYSAAFVKGFDNILLNLNIKEYKDKEILDFINRCEILGVVMDKDRGKGELPKKLEKEGLLTYVYDINNENDRKTFKENNVYGIFTKKLIP</sequence>
<feature type="transmembrane region" description="Helical" evidence="7">
    <location>
        <begin position="56"/>
        <end position="75"/>
    </location>
</feature>
<reference evidence="9 10" key="1">
    <citation type="submission" date="2019-08" db="EMBL/GenBank/DDBJ databases">
        <title>In-depth cultivation of the pig gut microbiome towards novel bacterial diversity and tailored functional studies.</title>
        <authorList>
            <person name="Wylensek D."/>
            <person name="Hitch T.C.A."/>
            <person name="Clavel T."/>
        </authorList>
    </citation>
    <scope>NUCLEOTIDE SEQUENCE [LARGE SCALE GENOMIC DNA]</scope>
    <source>
        <strain evidence="9 10">Med78-601-WT-4W-RMD-3</strain>
    </source>
</reference>
<dbReference type="InterPro" id="IPR000917">
    <property type="entry name" value="Sulfatase_N"/>
</dbReference>
<organism evidence="9 10">
    <name type="scientific">Anaerosalibacter bizertensis</name>
    <dbReference type="NCBI Taxonomy" id="932217"/>
    <lineage>
        <taxon>Bacteria</taxon>
        <taxon>Bacillati</taxon>
        <taxon>Bacillota</taxon>
        <taxon>Tissierellia</taxon>
        <taxon>Tissierellales</taxon>
        <taxon>Sporanaerobacteraceae</taxon>
        <taxon>Anaerosalibacter</taxon>
    </lineage>
</organism>
<feature type="transmembrane region" description="Helical" evidence="7">
    <location>
        <begin position="24"/>
        <end position="44"/>
    </location>
</feature>
<protein>
    <submittedName>
        <fullName evidence="9">Sulfatase-like hydrolase/transferase</fullName>
    </submittedName>
</protein>
<dbReference type="GO" id="GO:0008081">
    <property type="term" value="F:phosphoric diester hydrolase activity"/>
    <property type="evidence" value="ECO:0007669"/>
    <property type="project" value="InterPro"/>
</dbReference>
<keyword evidence="4 7" id="KW-0812">Transmembrane</keyword>
<feature type="domain" description="Sulfatase N-terminal" evidence="8">
    <location>
        <begin position="225"/>
        <end position="514"/>
    </location>
</feature>
<dbReference type="Proteomes" id="UP000462760">
    <property type="component" value="Unassembled WGS sequence"/>
</dbReference>
<dbReference type="GO" id="GO:0005886">
    <property type="term" value="C:plasma membrane"/>
    <property type="evidence" value="ECO:0007669"/>
    <property type="project" value="UniProtKB-SubCell"/>
</dbReference>
<dbReference type="SUPFAM" id="SSF53649">
    <property type="entry name" value="Alkaline phosphatase-like"/>
    <property type="match status" value="1"/>
</dbReference>
<comment type="caution">
    <text evidence="9">The sequence shown here is derived from an EMBL/GenBank/DDBJ whole genome shotgun (WGS) entry which is preliminary data.</text>
</comment>
<dbReference type="InterPro" id="IPR050448">
    <property type="entry name" value="OpgB/LTA_synthase_biosynth"/>
</dbReference>
<evidence type="ECO:0000256" key="2">
    <source>
        <dbReference type="ARBA" id="ARBA00004936"/>
    </source>
</evidence>
<dbReference type="Gene3D" id="3.40.720.10">
    <property type="entry name" value="Alkaline Phosphatase, subunit A"/>
    <property type="match status" value="1"/>
</dbReference>
<evidence type="ECO:0000256" key="4">
    <source>
        <dbReference type="ARBA" id="ARBA00022692"/>
    </source>
</evidence>
<dbReference type="InterPro" id="IPR017850">
    <property type="entry name" value="Alkaline_phosphatase_core_sf"/>
</dbReference>
<feature type="transmembrane region" description="Helical" evidence="7">
    <location>
        <begin position="139"/>
        <end position="160"/>
    </location>
</feature>
<dbReference type="AlphaFoldDB" id="A0A844FK42"/>
<feature type="transmembrane region" description="Helical" evidence="7">
    <location>
        <begin position="100"/>
        <end position="118"/>
    </location>
</feature>
<keyword evidence="6 7" id="KW-0472">Membrane</keyword>
<dbReference type="PANTHER" id="PTHR47371">
    <property type="entry name" value="LIPOTEICHOIC ACID SYNTHASE"/>
    <property type="match status" value="1"/>
</dbReference>
<comment type="subcellular location">
    <subcellularLocation>
        <location evidence="1">Cell membrane</location>
        <topology evidence="1">Multi-pass membrane protein</topology>
    </subcellularLocation>
</comment>
<dbReference type="Gene3D" id="3.20.20.190">
    <property type="entry name" value="Phosphatidylinositol (PI) phosphodiesterase"/>
    <property type="match status" value="1"/>
</dbReference>
<dbReference type="OrthoDB" id="5901192at2"/>
<evidence type="ECO:0000313" key="9">
    <source>
        <dbReference type="EMBL" id="MSS44359.1"/>
    </source>
</evidence>